<dbReference type="Gene3D" id="2.40.30.170">
    <property type="match status" value="1"/>
</dbReference>
<evidence type="ECO:0000256" key="2">
    <source>
        <dbReference type="SAM" id="MobiDB-lite"/>
    </source>
</evidence>
<evidence type="ECO:0000313" key="5">
    <source>
        <dbReference type="Proteomes" id="UP000559404"/>
    </source>
</evidence>
<comment type="caution">
    <text evidence="4">The sequence shown here is derived from an EMBL/GenBank/DDBJ whole genome shotgun (WGS) entry which is preliminary data.</text>
</comment>
<proteinExistence type="predicted"/>
<dbReference type="GO" id="GO:1990281">
    <property type="term" value="C:efflux pump complex"/>
    <property type="evidence" value="ECO:0007669"/>
    <property type="project" value="TreeGrafter"/>
</dbReference>
<feature type="coiled-coil region" evidence="1">
    <location>
        <begin position="229"/>
        <end position="256"/>
    </location>
</feature>
<evidence type="ECO:0000313" key="4">
    <source>
        <dbReference type="EMBL" id="MBA4612185.1"/>
    </source>
</evidence>
<evidence type="ECO:0000256" key="3">
    <source>
        <dbReference type="SAM" id="Phobius"/>
    </source>
</evidence>
<feature type="compositionally biased region" description="Low complexity" evidence="2">
    <location>
        <begin position="451"/>
        <end position="465"/>
    </location>
</feature>
<feature type="region of interest" description="Disordered" evidence="2">
    <location>
        <begin position="439"/>
        <end position="465"/>
    </location>
</feature>
<keyword evidence="5" id="KW-1185">Reference proteome</keyword>
<keyword evidence="3" id="KW-1133">Transmembrane helix</keyword>
<reference evidence="4 5" key="2">
    <citation type="submission" date="2020-08" db="EMBL/GenBank/DDBJ databases">
        <title>Stappia taiwanensis sp. nov., isolated from a coastal thermal spring.</title>
        <authorList>
            <person name="Kampfer P."/>
        </authorList>
    </citation>
    <scope>NUCLEOTIDE SEQUENCE [LARGE SCALE GENOMIC DNA]</scope>
    <source>
        <strain evidence="4 5">DSM 23284</strain>
    </source>
</reference>
<dbReference type="PANTHER" id="PTHR30469">
    <property type="entry name" value="MULTIDRUG RESISTANCE PROTEIN MDTA"/>
    <property type="match status" value="1"/>
</dbReference>
<keyword evidence="3" id="KW-0812">Transmembrane</keyword>
<reference evidence="4 5" key="1">
    <citation type="submission" date="2020-07" db="EMBL/GenBank/DDBJ databases">
        <authorList>
            <person name="Li M."/>
        </authorList>
    </citation>
    <scope>NUCLEOTIDE SEQUENCE [LARGE SCALE GENOMIC DNA]</scope>
    <source>
        <strain evidence="4 5">DSM 23284</strain>
    </source>
</reference>
<protein>
    <submittedName>
        <fullName evidence="4">HlyD family efflux transporter periplasmic adaptor subunit</fullName>
    </submittedName>
</protein>
<dbReference type="Gene3D" id="2.40.420.20">
    <property type="match status" value="1"/>
</dbReference>
<dbReference type="Proteomes" id="UP000559404">
    <property type="component" value="Unassembled WGS sequence"/>
</dbReference>
<dbReference type="SUPFAM" id="SSF111369">
    <property type="entry name" value="HlyD-like secretion proteins"/>
    <property type="match status" value="2"/>
</dbReference>
<accession>A0A838XNW5</accession>
<dbReference type="EMBL" id="JACEON010000009">
    <property type="protein sequence ID" value="MBA4612185.1"/>
    <property type="molecule type" value="Genomic_DNA"/>
</dbReference>
<sequence>MLKALDEVTRKTVGEISFRRDAPQGQGAALLLGRILLQAALAGAILFGAYQGMTYLILSKDEVPTRAARETVYTVETMPVEIRDHTPVLRLYGEVVAARTVDLRVLVAGEIIRVNPDLKAGGTVDAGAELVAIDPFAYEGAITEARANLAEARARLAESRGGVAAETANVERAREQLAFAERDLERASQLLSSGAVTERTLDERRLLVSQREQALEQRRNALLVEEARVAQQEAAIDRLQWRLAEAEKNLADTVLKAPFDAVVSAETAAAGRLVNVNDVVATLYDRDALEVRLTLSDNQYGRILSDGGKVIGRPVEVLWYIGGEPVRYTGEIVRLGAEVALARGGVDVYARVAVAPEQIALRPGAFVEVRLADRTYPGTARIPEGALYGTDHVYVVKEGRTVRRAVRPLAFDGTDLIVEGELADGDTLVATRLDEAGEGVKVTDPARPEVASGKAAGAAPAAKGQ</sequence>
<organism evidence="4 5">
    <name type="scientific">Stappia taiwanensis</name>
    <dbReference type="NCBI Taxonomy" id="992267"/>
    <lineage>
        <taxon>Bacteria</taxon>
        <taxon>Pseudomonadati</taxon>
        <taxon>Pseudomonadota</taxon>
        <taxon>Alphaproteobacteria</taxon>
        <taxon>Hyphomicrobiales</taxon>
        <taxon>Stappiaceae</taxon>
        <taxon>Stappia</taxon>
    </lineage>
</organism>
<dbReference type="Gene3D" id="1.10.287.470">
    <property type="entry name" value="Helix hairpin bin"/>
    <property type="match status" value="1"/>
</dbReference>
<keyword evidence="3" id="KW-0472">Membrane</keyword>
<dbReference type="AlphaFoldDB" id="A0A838XNW5"/>
<feature type="transmembrane region" description="Helical" evidence="3">
    <location>
        <begin position="28"/>
        <end position="50"/>
    </location>
</feature>
<dbReference type="Gene3D" id="2.40.50.100">
    <property type="match status" value="1"/>
</dbReference>
<name>A0A838XNW5_9HYPH</name>
<evidence type="ECO:0000256" key="1">
    <source>
        <dbReference type="SAM" id="Coils"/>
    </source>
</evidence>
<dbReference type="GO" id="GO:0015562">
    <property type="term" value="F:efflux transmembrane transporter activity"/>
    <property type="evidence" value="ECO:0007669"/>
    <property type="project" value="TreeGrafter"/>
</dbReference>
<dbReference type="PANTHER" id="PTHR30469:SF12">
    <property type="entry name" value="MULTIDRUG RESISTANCE PROTEIN MDTA"/>
    <property type="match status" value="1"/>
</dbReference>
<dbReference type="RefSeq" id="WP_181760385.1">
    <property type="nucleotide sequence ID" value="NZ_BMCR01000003.1"/>
</dbReference>
<gene>
    <name evidence="4" type="ORF">H1W37_11015</name>
</gene>
<feature type="coiled-coil region" evidence="1">
    <location>
        <begin position="163"/>
        <end position="190"/>
    </location>
</feature>
<keyword evidence="1" id="KW-0175">Coiled coil</keyword>